<dbReference type="Proteomes" id="UP000502260">
    <property type="component" value="Chromosome"/>
</dbReference>
<keyword evidence="2" id="KW-1133">Transmembrane helix</keyword>
<gene>
    <name evidence="3" type="ORF">SKTS_34780</name>
</gene>
<feature type="coiled-coil region" evidence="1">
    <location>
        <begin position="67"/>
        <end position="108"/>
    </location>
</feature>
<dbReference type="KEGG" id="slac:SKTS_34780"/>
<evidence type="ECO:0008006" key="5">
    <source>
        <dbReference type="Google" id="ProtNLM"/>
    </source>
</evidence>
<dbReference type="Pfam" id="PF04375">
    <property type="entry name" value="HemX"/>
    <property type="match status" value="1"/>
</dbReference>
<sequence>MADAPEVVNDTAPDTPRETWLNRSTIALILALFALLLLGWQWLDVRQRNADLELTLSRRLGAFETRNKESEILARQAQEATREAQAKLDLLEQKLAESQSHQVALEEMYQEMSRNRDERSLADIEQILLIASQQLQLAGNVKSALIALQTADNRLQRIDKPQFFSLRKAINKDIEQLQSLPLLDVTGLSLRLDGLAAEVDQLPLLPGRVGGEEKPGPHMPQPAGFWQRLGTEAWQDFKQLVHIQNLKKPELPLLPSNQAYFLRENLKLRLLSARIALLQRNEASFKADIRAAQSWLNRYYDVNDKSVHVALASLQQLEQSRLAIDLPDISASLGAARMFKLGREKVGK</sequence>
<feature type="transmembrane region" description="Helical" evidence="2">
    <location>
        <begin position="20"/>
        <end position="40"/>
    </location>
</feature>
<reference evidence="4" key="1">
    <citation type="submission" date="2020-03" db="EMBL/GenBank/DDBJ databases">
        <title>Complete genome sequence of sulfur-oxidizing bacterium skT11.</title>
        <authorList>
            <person name="Kanda M."/>
            <person name="Kojima H."/>
            <person name="Fukui M."/>
        </authorList>
    </citation>
    <scope>NUCLEOTIDE SEQUENCE [LARGE SCALE GENOMIC DNA]</scope>
    <source>
        <strain evidence="4">skT11</strain>
    </source>
</reference>
<dbReference type="RefSeq" id="WP_173068252.1">
    <property type="nucleotide sequence ID" value="NZ_AP022853.1"/>
</dbReference>
<keyword evidence="2" id="KW-0472">Membrane</keyword>
<name>A0A6F8VI26_9PROT</name>
<keyword evidence="4" id="KW-1185">Reference proteome</keyword>
<accession>A0A6F8VI26</accession>
<organism evidence="3 4">
    <name type="scientific">Sulfurimicrobium lacus</name>
    <dbReference type="NCBI Taxonomy" id="2715678"/>
    <lineage>
        <taxon>Bacteria</taxon>
        <taxon>Pseudomonadati</taxon>
        <taxon>Pseudomonadota</taxon>
        <taxon>Betaproteobacteria</taxon>
        <taxon>Nitrosomonadales</taxon>
        <taxon>Sulfuricellaceae</taxon>
        <taxon>Sulfurimicrobium</taxon>
    </lineage>
</organism>
<proteinExistence type="predicted"/>
<evidence type="ECO:0000256" key="1">
    <source>
        <dbReference type="SAM" id="Coils"/>
    </source>
</evidence>
<evidence type="ECO:0000313" key="3">
    <source>
        <dbReference type="EMBL" id="BCB28592.1"/>
    </source>
</evidence>
<keyword evidence="2" id="KW-0812">Transmembrane</keyword>
<dbReference type="AlphaFoldDB" id="A0A6F8VI26"/>
<dbReference type="PANTHER" id="PTHR38043">
    <property type="entry name" value="PROTEIN HEMX"/>
    <property type="match status" value="1"/>
</dbReference>
<dbReference type="PANTHER" id="PTHR38043:SF1">
    <property type="entry name" value="PROTEIN HEMX"/>
    <property type="match status" value="1"/>
</dbReference>
<keyword evidence="1" id="KW-0175">Coiled coil</keyword>
<evidence type="ECO:0000313" key="4">
    <source>
        <dbReference type="Proteomes" id="UP000502260"/>
    </source>
</evidence>
<evidence type="ECO:0000256" key="2">
    <source>
        <dbReference type="SAM" id="Phobius"/>
    </source>
</evidence>
<dbReference type="EMBL" id="AP022853">
    <property type="protein sequence ID" value="BCB28592.1"/>
    <property type="molecule type" value="Genomic_DNA"/>
</dbReference>
<dbReference type="InterPro" id="IPR007470">
    <property type="entry name" value="HemX"/>
</dbReference>
<protein>
    <recommendedName>
        <fullName evidence="5">Heme biosynthesis operon protein HemX</fullName>
    </recommendedName>
</protein>